<reference evidence="2 3" key="1">
    <citation type="submission" date="2022-10" db="EMBL/GenBank/DDBJ databases">
        <title>The complete genomes of actinobacterial strains from the NBC collection.</title>
        <authorList>
            <person name="Joergensen T.S."/>
            <person name="Alvarez Arevalo M."/>
            <person name="Sterndorff E.B."/>
            <person name="Faurdal D."/>
            <person name="Vuksanovic O."/>
            <person name="Mourched A.-S."/>
            <person name="Charusanti P."/>
            <person name="Shaw S."/>
            <person name="Blin K."/>
            <person name="Weber T."/>
        </authorList>
    </citation>
    <scope>NUCLEOTIDE SEQUENCE [LARGE SCALE GENOMIC DNA]</scope>
    <source>
        <strain evidence="2 3">NBC_01247</strain>
    </source>
</reference>
<organism evidence="2 3">
    <name type="scientific">Kitasatospora herbaricolor</name>
    <dbReference type="NCBI Taxonomy" id="68217"/>
    <lineage>
        <taxon>Bacteria</taxon>
        <taxon>Bacillati</taxon>
        <taxon>Actinomycetota</taxon>
        <taxon>Actinomycetes</taxon>
        <taxon>Kitasatosporales</taxon>
        <taxon>Streptomycetaceae</taxon>
        <taxon>Kitasatospora</taxon>
    </lineage>
</organism>
<feature type="region of interest" description="Disordered" evidence="1">
    <location>
        <begin position="76"/>
        <end position="138"/>
    </location>
</feature>
<evidence type="ECO:0000313" key="3">
    <source>
        <dbReference type="Proteomes" id="UP001432014"/>
    </source>
</evidence>
<accession>A0ABZ1W241</accession>
<dbReference type="InterPro" id="IPR046263">
    <property type="entry name" value="DUF6296"/>
</dbReference>
<keyword evidence="3" id="KW-1185">Reference proteome</keyword>
<sequence length="138" mass="14156">MEPAQYAVVLPGTPGTHGLPEVVTVRMTRAVGEEGLPVFEDETGTVRVEIIAPCVARPLSGTAAAALHTCLLAEPLSDRGPRTGRSVPAPVVDRWRRPPSARSAATVGDTDAAPAEERSDQGSGYGPPAVAGRAAPSP</sequence>
<gene>
    <name evidence="2" type="ORF">OG469_04790</name>
</gene>
<dbReference type="EMBL" id="CP108482">
    <property type="protein sequence ID" value="WUS54887.1"/>
    <property type="molecule type" value="Genomic_DNA"/>
</dbReference>
<protein>
    <submittedName>
        <fullName evidence="2">DUF6296 family protein</fullName>
    </submittedName>
</protein>
<evidence type="ECO:0000256" key="1">
    <source>
        <dbReference type="SAM" id="MobiDB-lite"/>
    </source>
</evidence>
<dbReference type="Proteomes" id="UP001432014">
    <property type="component" value="Chromosome"/>
</dbReference>
<proteinExistence type="predicted"/>
<dbReference type="RefSeq" id="WP_329500587.1">
    <property type="nucleotide sequence ID" value="NZ_CP108460.1"/>
</dbReference>
<evidence type="ECO:0000313" key="2">
    <source>
        <dbReference type="EMBL" id="WUS54887.1"/>
    </source>
</evidence>
<dbReference type="Pfam" id="PF19813">
    <property type="entry name" value="DUF6296"/>
    <property type="match status" value="1"/>
</dbReference>
<name>A0ABZ1W241_9ACTN</name>